<dbReference type="PANTHER" id="PTHR43581">
    <property type="entry name" value="ATP/GTP PHOSPHATASE"/>
    <property type="match status" value="1"/>
</dbReference>
<comment type="caution">
    <text evidence="1">The sequence shown here is derived from an EMBL/GenBank/DDBJ whole genome shotgun (WGS) entry which is preliminary data.</text>
</comment>
<name>A0ABS0RUK2_PECPM</name>
<dbReference type="InterPro" id="IPR051396">
    <property type="entry name" value="Bact_Antivir_Def_Nuclease"/>
</dbReference>
<dbReference type="InterPro" id="IPR027417">
    <property type="entry name" value="P-loop_NTPase"/>
</dbReference>
<dbReference type="Proteomes" id="UP001194579">
    <property type="component" value="Unassembled WGS sequence"/>
</dbReference>
<proteinExistence type="predicted"/>
<organism evidence="1 2">
    <name type="scientific">Pectobacterium parmentieri</name>
    <dbReference type="NCBI Taxonomy" id="1905730"/>
    <lineage>
        <taxon>Bacteria</taxon>
        <taxon>Pseudomonadati</taxon>
        <taxon>Pseudomonadota</taxon>
        <taxon>Gammaproteobacteria</taxon>
        <taxon>Enterobacterales</taxon>
        <taxon>Pectobacteriaceae</taxon>
        <taxon>Pectobacterium</taxon>
    </lineage>
</organism>
<reference evidence="2" key="1">
    <citation type="submission" date="2023-07" db="EMBL/GenBank/DDBJ databases">
        <title>Identification of Pectobacterium versatile causing blackleg of potato from New York State with a whole genome sequencing approach.</title>
        <authorList>
            <person name="Ma X."/>
            <person name="Swingle B."/>
        </authorList>
    </citation>
    <scope>NUCLEOTIDE SEQUENCE [LARGE SCALE GENOMIC DNA]</scope>
    <source>
        <strain evidence="2">NY1588A</strain>
    </source>
</reference>
<evidence type="ECO:0000313" key="1">
    <source>
        <dbReference type="EMBL" id="MBI0553229.1"/>
    </source>
</evidence>
<protein>
    <submittedName>
        <fullName evidence="1">AAA family ATPase</fullName>
    </submittedName>
</protein>
<dbReference type="Gene3D" id="3.40.50.300">
    <property type="entry name" value="P-loop containing nucleotide triphosphate hydrolases"/>
    <property type="match status" value="1"/>
</dbReference>
<sequence length="538" mass="62055">MFYIVSEIWFHEKFGSNAQNINNGEIGRFLIIKHEEGKEVFLCDMAIVTKRSIDYYHDFTRLFVADSTLSHSLPIDGENISFKITKNNKNSIFTQVTSDKSYYKLVATQTKPYAKKLLSQFFDLGVVVKNGIYNRNIELAKERLLSHNRSRYAFNKGVDFLFSKNKSYFVNKTALNELAISLPYMEKHETLKLKFIHDIIGRMPINIFIGKNGAGKSYTIEQIIKCYLSESNEFLSENINKIIMISNTVNDNYPSTSKSVRAYHNKKTDFKNDDYDYFSTLRRKKYSKGDGVEFFDLKKQISEMIKREITNEIPFNALKILDDVIHDNIKCTITGLDSNHTSFKSLSELLDLARTHHDTNEDSWLAVLDVFLERSGKEIKLSSGQENFIIIISCILTSIQNNSLIFIDELENFLHPNFISQAMKALKQCLIETNSICVLATHSLHIAREIPRDGVTIFEHNSTTNEITLYNPVIESYSCNLQLMSNYIFNTKEENSIFDSTLRQVAKRYSNKKELINDLGETISREIILSIADRINEN</sequence>
<dbReference type="EMBL" id="WABS01000002">
    <property type="protein sequence ID" value="MBI0553229.1"/>
    <property type="molecule type" value="Genomic_DNA"/>
</dbReference>
<accession>A0ABS0RUK2</accession>
<dbReference type="RefSeq" id="WP_198338535.1">
    <property type="nucleotide sequence ID" value="NZ_JBBBOZ010000002.1"/>
</dbReference>
<dbReference type="SUPFAM" id="SSF52540">
    <property type="entry name" value="P-loop containing nucleoside triphosphate hydrolases"/>
    <property type="match status" value="1"/>
</dbReference>
<keyword evidence="2" id="KW-1185">Reference proteome</keyword>
<gene>
    <name evidence="1" type="ORF">F6Q06_01810</name>
</gene>
<evidence type="ECO:0000313" key="2">
    <source>
        <dbReference type="Proteomes" id="UP001194579"/>
    </source>
</evidence>
<dbReference type="PANTHER" id="PTHR43581:SF2">
    <property type="entry name" value="EXCINUCLEASE ATPASE SUBUNIT"/>
    <property type="match status" value="1"/>
</dbReference>